<dbReference type="STRING" id="1166073.SAMN05192530_104315"/>
<evidence type="ECO:0000313" key="2">
    <source>
        <dbReference type="Proteomes" id="UP000198793"/>
    </source>
</evidence>
<protein>
    <submittedName>
        <fullName evidence="1">Uncharacterized protein</fullName>
    </submittedName>
</protein>
<organism evidence="1 2">
    <name type="scientific">Aureimonas jatrophae</name>
    <dbReference type="NCBI Taxonomy" id="1166073"/>
    <lineage>
        <taxon>Bacteria</taxon>
        <taxon>Pseudomonadati</taxon>
        <taxon>Pseudomonadota</taxon>
        <taxon>Alphaproteobacteria</taxon>
        <taxon>Hyphomicrobiales</taxon>
        <taxon>Aurantimonadaceae</taxon>
        <taxon>Aureimonas</taxon>
    </lineage>
</organism>
<gene>
    <name evidence="1" type="ORF">SAMN05192530_104315</name>
</gene>
<evidence type="ECO:0000313" key="1">
    <source>
        <dbReference type="EMBL" id="SDO23398.1"/>
    </source>
</evidence>
<dbReference type="Proteomes" id="UP000198793">
    <property type="component" value="Unassembled WGS sequence"/>
</dbReference>
<dbReference type="EMBL" id="FNIT01000004">
    <property type="protein sequence ID" value="SDO23398.1"/>
    <property type="molecule type" value="Genomic_DNA"/>
</dbReference>
<reference evidence="1 2" key="1">
    <citation type="submission" date="2016-10" db="EMBL/GenBank/DDBJ databases">
        <authorList>
            <person name="de Groot N.N."/>
        </authorList>
    </citation>
    <scope>NUCLEOTIDE SEQUENCE [LARGE SCALE GENOMIC DNA]</scope>
    <source>
        <strain evidence="2">L7-484,KACC 16230,DSM 25025</strain>
    </source>
</reference>
<proteinExistence type="predicted"/>
<sequence>MLAELDHRLTEATDTDDIRALIELCRYVASECRRLDLGRAEQDALGLAADLTERLPRLCH</sequence>
<dbReference type="RefSeq" id="WP_090673232.1">
    <property type="nucleotide sequence ID" value="NZ_FNIT01000004.1"/>
</dbReference>
<name>A0A1H0HW29_9HYPH</name>
<keyword evidence="2" id="KW-1185">Reference proteome</keyword>
<dbReference type="AlphaFoldDB" id="A0A1H0HW29"/>
<accession>A0A1H0HW29</accession>
<dbReference type="OrthoDB" id="9892218at2"/>